<evidence type="ECO:0000256" key="1">
    <source>
        <dbReference type="ARBA" id="ARBA00001946"/>
    </source>
</evidence>
<name>A0A5M3W514_9ACTN</name>
<dbReference type="PANTHER" id="PTHR43222:SF2">
    <property type="entry name" value="NUDIX HYDROLASE 23, CHLOROPLASTIC"/>
    <property type="match status" value="1"/>
</dbReference>
<protein>
    <submittedName>
        <fullName evidence="7">DNA mismatch repair protein MutT</fullName>
    </submittedName>
</protein>
<dbReference type="PANTHER" id="PTHR43222">
    <property type="entry name" value="NUDIX HYDROLASE 23"/>
    <property type="match status" value="1"/>
</dbReference>
<evidence type="ECO:0000256" key="4">
    <source>
        <dbReference type="ARBA" id="ARBA00022842"/>
    </source>
</evidence>
<dbReference type="PRINTS" id="PR00502">
    <property type="entry name" value="NUDIXFAMILY"/>
</dbReference>
<dbReference type="EMBL" id="BLAD01000057">
    <property type="protein sequence ID" value="GES02261.1"/>
    <property type="molecule type" value="Genomic_DNA"/>
</dbReference>
<dbReference type="GO" id="GO:0016787">
    <property type="term" value="F:hydrolase activity"/>
    <property type="evidence" value="ECO:0007669"/>
    <property type="project" value="UniProtKB-KW"/>
</dbReference>
<gene>
    <name evidence="7" type="ORF">Acor_43260</name>
</gene>
<dbReference type="InterPro" id="IPR015797">
    <property type="entry name" value="NUDIX_hydrolase-like_dom_sf"/>
</dbReference>
<sequence>MHLQFRDMLGDSAIGVSNHDKGAADRRWAVEVLAGDPSGDALLAFFSCREDDSCGMVPLPASLVAVWSGASLLLVFDNARREWELPGGRIDPGESPREAAVRELREESGEEISDLSFAGHAQFRLGAERRIEYAAIFAAEIARPTGVFVPGAEISACCWWDEMMTPPPGFVQPMDLTLAHLARQTLNSDPRR</sequence>
<evidence type="ECO:0000259" key="6">
    <source>
        <dbReference type="PROSITE" id="PS51462"/>
    </source>
</evidence>
<dbReference type="AlphaFoldDB" id="A0A5M3W514"/>
<dbReference type="InterPro" id="IPR000086">
    <property type="entry name" value="NUDIX_hydrolase_dom"/>
</dbReference>
<comment type="cofactor">
    <cofactor evidence="1">
        <name>Mg(2+)</name>
        <dbReference type="ChEBI" id="CHEBI:18420"/>
    </cofactor>
</comment>
<dbReference type="Proteomes" id="UP000334990">
    <property type="component" value="Unassembled WGS sequence"/>
</dbReference>
<comment type="similarity">
    <text evidence="2 5">Belongs to the Nudix hydrolase family.</text>
</comment>
<dbReference type="PROSITE" id="PS51462">
    <property type="entry name" value="NUDIX"/>
    <property type="match status" value="1"/>
</dbReference>
<comment type="caution">
    <text evidence="7">The sequence shown here is derived from an EMBL/GenBank/DDBJ whole genome shotgun (WGS) entry which is preliminary data.</text>
</comment>
<dbReference type="CDD" id="cd02883">
    <property type="entry name" value="NUDIX_Hydrolase"/>
    <property type="match status" value="1"/>
</dbReference>
<dbReference type="PROSITE" id="PS00893">
    <property type="entry name" value="NUDIX_BOX"/>
    <property type="match status" value="1"/>
</dbReference>
<dbReference type="SUPFAM" id="SSF55811">
    <property type="entry name" value="Nudix"/>
    <property type="match status" value="1"/>
</dbReference>
<evidence type="ECO:0000313" key="8">
    <source>
        <dbReference type="Proteomes" id="UP000334990"/>
    </source>
</evidence>
<feature type="domain" description="Nudix hydrolase" evidence="6">
    <location>
        <begin position="25"/>
        <end position="184"/>
    </location>
</feature>
<evidence type="ECO:0000256" key="5">
    <source>
        <dbReference type="RuleBase" id="RU003476"/>
    </source>
</evidence>
<proteinExistence type="inferred from homology"/>
<evidence type="ECO:0000256" key="2">
    <source>
        <dbReference type="ARBA" id="ARBA00005582"/>
    </source>
</evidence>
<dbReference type="Gene3D" id="3.90.79.10">
    <property type="entry name" value="Nucleoside Triphosphate Pyrophosphohydrolase"/>
    <property type="match status" value="1"/>
</dbReference>
<evidence type="ECO:0000256" key="3">
    <source>
        <dbReference type="ARBA" id="ARBA00022801"/>
    </source>
</evidence>
<keyword evidence="4" id="KW-0460">Magnesium</keyword>
<organism evidence="7 8">
    <name type="scientific">Acrocarpospora corrugata</name>
    <dbReference type="NCBI Taxonomy" id="35763"/>
    <lineage>
        <taxon>Bacteria</taxon>
        <taxon>Bacillati</taxon>
        <taxon>Actinomycetota</taxon>
        <taxon>Actinomycetes</taxon>
        <taxon>Streptosporangiales</taxon>
        <taxon>Streptosporangiaceae</taxon>
        <taxon>Acrocarpospora</taxon>
    </lineage>
</organism>
<reference evidence="7 8" key="1">
    <citation type="submission" date="2019-10" db="EMBL/GenBank/DDBJ databases">
        <title>Whole genome shotgun sequence of Acrocarpospora corrugata NBRC 13972.</title>
        <authorList>
            <person name="Ichikawa N."/>
            <person name="Kimura A."/>
            <person name="Kitahashi Y."/>
            <person name="Komaki H."/>
            <person name="Oguchi A."/>
        </authorList>
    </citation>
    <scope>NUCLEOTIDE SEQUENCE [LARGE SCALE GENOMIC DNA]</scope>
    <source>
        <strain evidence="7 8">NBRC 13972</strain>
    </source>
</reference>
<dbReference type="Pfam" id="PF00293">
    <property type="entry name" value="NUDIX"/>
    <property type="match status" value="1"/>
</dbReference>
<evidence type="ECO:0000313" key="7">
    <source>
        <dbReference type="EMBL" id="GES02261.1"/>
    </source>
</evidence>
<dbReference type="InterPro" id="IPR020084">
    <property type="entry name" value="NUDIX_hydrolase_CS"/>
</dbReference>
<accession>A0A5M3W514</accession>
<keyword evidence="3 5" id="KW-0378">Hydrolase</keyword>
<keyword evidence="8" id="KW-1185">Reference proteome</keyword>
<dbReference type="InterPro" id="IPR020476">
    <property type="entry name" value="Nudix_hydrolase"/>
</dbReference>